<organism evidence="1 2">
    <name type="scientific">Blepharisma stoltei</name>
    <dbReference type="NCBI Taxonomy" id="1481888"/>
    <lineage>
        <taxon>Eukaryota</taxon>
        <taxon>Sar</taxon>
        <taxon>Alveolata</taxon>
        <taxon>Ciliophora</taxon>
        <taxon>Postciliodesmatophora</taxon>
        <taxon>Heterotrichea</taxon>
        <taxon>Heterotrichida</taxon>
        <taxon>Blepharismidae</taxon>
        <taxon>Blepharisma</taxon>
    </lineage>
</organism>
<accession>A0AAU9JQ93</accession>
<dbReference type="AlphaFoldDB" id="A0AAU9JQ93"/>
<evidence type="ECO:0008006" key="3">
    <source>
        <dbReference type="Google" id="ProtNLM"/>
    </source>
</evidence>
<gene>
    <name evidence="1" type="ORF">BSTOLATCC_MIC48207</name>
</gene>
<comment type="caution">
    <text evidence="1">The sequence shown here is derived from an EMBL/GenBank/DDBJ whole genome shotgun (WGS) entry which is preliminary data.</text>
</comment>
<protein>
    <recommendedName>
        <fullName evidence="3">DUF3447 domain-containing protein</fullName>
    </recommendedName>
</protein>
<proteinExistence type="predicted"/>
<keyword evidence="2" id="KW-1185">Reference proteome</keyword>
<dbReference type="EMBL" id="CAJZBQ010000047">
    <property type="protein sequence ID" value="CAG9329387.1"/>
    <property type="molecule type" value="Genomic_DNA"/>
</dbReference>
<dbReference type="Proteomes" id="UP001162131">
    <property type="component" value="Unassembled WGS sequence"/>
</dbReference>
<evidence type="ECO:0000313" key="1">
    <source>
        <dbReference type="EMBL" id="CAG9329387.1"/>
    </source>
</evidence>
<evidence type="ECO:0000313" key="2">
    <source>
        <dbReference type="Proteomes" id="UP001162131"/>
    </source>
</evidence>
<name>A0AAU9JQ93_9CILI</name>
<sequence>MMRRDSESNIACKIRWALCGGNVEFLEGIMKRYPKVETLKFIEKYIDSFYEAGVNARNIESISFLIENIPINLLIKAIEKDDYFVLKRFINVLYPNTSTQEIREIRKEILIKLSELDENLKNVIYSNASMILNN</sequence>
<reference evidence="1" key="1">
    <citation type="submission" date="2021-09" db="EMBL/GenBank/DDBJ databases">
        <authorList>
            <consortium name="AG Swart"/>
            <person name="Singh M."/>
            <person name="Singh A."/>
            <person name="Seah K."/>
            <person name="Emmerich C."/>
        </authorList>
    </citation>
    <scope>NUCLEOTIDE SEQUENCE</scope>
    <source>
        <strain evidence="1">ATCC30299</strain>
    </source>
</reference>